<proteinExistence type="inferred from homology"/>
<keyword evidence="7" id="KW-0963">Cytoplasm</keyword>
<evidence type="ECO:0000256" key="7">
    <source>
        <dbReference type="ARBA" id="ARBA00022490"/>
    </source>
</evidence>
<keyword evidence="6" id="KW-0343">GTPase activation</keyword>
<dbReference type="AlphaFoldDB" id="A0A0K2T340"/>
<dbReference type="PANTHER" id="PTHR21422">
    <property type="entry name" value="RAB3 GTPASE-ACTIVATING PROTEIN CATALYTIC SUBUNIT"/>
    <property type="match status" value="1"/>
</dbReference>
<evidence type="ECO:0000256" key="5">
    <source>
        <dbReference type="ARBA" id="ARBA00015817"/>
    </source>
</evidence>
<organism evidence="12">
    <name type="scientific">Lepeophtheirus salmonis</name>
    <name type="common">Salmon louse</name>
    <name type="synonym">Caligus salmonis</name>
    <dbReference type="NCBI Taxonomy" id="72036"/>
    <lineage>
        <taxon>Eukaryota</taxon>
        <taxon>Metazoa</taxon>
        <taxon>Ecdysozoa</taxon>
        <taxon>Arthropoda</taxon>
        <taxon>Crustacea</taxon>
        <taxon>Multicrustacea</taxon>
        <taxon>Hexanauplia</taxon>
        <taxon>Copepoda</taxon>
        <taxon>Siphonostomatoida</taxon>
        <taxon>Caligidae</taxon>
        <taxon>Lepeophtheirus</taxon>
    </lineage>
</organism>
<keyword evidence="9" id="KW-0333">Golgi apparatus</keyword>
<evidence type="ECO:0000313" key="12">
    <source>
        <dbReference type="EMBL" id="CDW20489.1"/>
    </source>
</evidence>
<accession>A0A0K2T340</accession>
<evidence type="ECO:0000256" key="2">
    <source>
        <dbReference type="ARBA" id="ARBA00004240"/>
    </source>
</evidence>
<dbReference type="EMBL" id="HACA01003128">
    <property type="protein sequence ID" value="CDW20489.1"/>
    <property type="molecule type" value="Transcribed_RNA"/>
</dbReference>
<protein>
    <recommendedName>
        <fullName evidence="5">Rab3 GTPase-activating protein catalytic subunit</fullName>
    </recommendedName>
</protein>
<name>A0A0K2T340_LEPSM</name>
<dbReference type="GO" id="GO:0005794">
    <property type="term" value="C:Golgi apparatus"/>
    <property type="evidence" value="ECO:0007669"/>
    <property type="project" value="UniProtKB-SubCell"/>
</dbReference>
<sequence>MSSSEDEGRTHHDSTPYMISKKGRKILPIPPEDCFDIEDFTNASDWEKFVSSLEEDIVGGFWTSTEDPSSMTRYLTFLGIEFKFVRYFKATDADDFIGFHPVQYFYGLKDFVVVSAQGGEEIDNESKIKWLLSSLTLGHSQLPFFINCYDKKRHFFEGVSFSKDFRIDYEMLQLRKWPASLNNLSGLIKLFKEKLNRNRSVELRVSARCSYILKDWLHRTWSQVIPEDGTLPFGSSKDPLKSLQLNTTWKDVPEDLITDNEIHTDLTPGEAPFWSIRIYQEDDPELLLTEYLRRAQVLAKKEETYNTLLGDLILEDNPLDHVPNALSRITGPTYSFTDIIQSGKTKEPLSEPLKKAELSTYMSYLFPDLIGDRSSTTVSSSSLYPEEILPYLELKEDVYQAYKLLMARIKSSPLHGIVWRLSIVLNNVFCGVGGLKGAAHLLHSFMSEIRTRWETGHIIPGVAPGPPDHSYCLFHQKLQMINCCILKRRDFEGQIVGDGVQLVELDEEEEEEDEFFDCAEDEESDRTLPVWNRKPEGRQKRLDKEKLLEYDDFLYIPVCQDPAPMTEDQLAEKAAVMFQLGFDEEGSNLRAKMQSASLLSDMEAFKAANPGSVLGDFIRWHSPRDWYSETNDISPRMKNAGNIWIQNWEIAKPVPVKRQKRLFDYTIEADKALNYLSSLNPGEIAAELLPNLIHAGIVRCISEEYVESVPHVQDILNEAIQKLAKASRLQCPAEVQHFQSINDFETRNMFEKRNSLCDNVIQIISLAELKLSTFYSVRAKFITKDSKDSIESFQNLAESLYNSSQAEIDIDGGSMGPCGLLIQTMFEDGQRAELMNFDQNSKVNKFPKAYSKEFILRTNAPKPHEFSKSGPQRLTCLLKSDELKIAGAFSTHLAYS</sequence>
<dbReference type="OrthoDB" id="17346at2759"/>
<reference evidence="12" key="1">
    <citation type="submission" date="2014-05" db="EMBL/GenBank/DDBJ databases">
        <authorList>
            <person name="Chronopoulou M."/>
        </authorList>
    </citation>
    <scope>NUCLEOTIDE SEQUENCE</scope>
    <source>
        <tissue evidence="12">Whole organism</tissue>
    </source>
</reference>
<evidence type="ECO:0000259" key="10">
    <source>
        <dbReference type="Pfam" id="PF13890"/>
    </source>
</evidence>
<dbReference type="PANTHER" id="PTHR21422:SF9">
    <property type="entry name" value="RAB3 GTPASE-ACTIVATING PROTEIN CATALYTIC SUBUNIT"/>
    <property type="match status" value="1"/>
</dbReference>
<evidence type="ECO:0000256" key="9">
    <source>
        <dbReference type="ARBA" id="ARBA00023034"/>
    </source>
</evidence>
<dbReference type="InterPro" id="IPR045700">
    <property type="entry name" value="Rab3GAP1"/>
</dbReference>
<feature type="domain" description="Rab3GAP catalytic subunit C-terminal" evidence="11">
    <location>
        <begin position="688"/>
        <end position="891"/>
    </location>
</feature>
<evidence type="ECO:0000256" key="4">
    <source>
        <dbReference type="ARBA" id="ARBA00008856"/>
    </source>
</evidence>
<dbReference type="InterPro" id="IPR045698">
    <property type="entry name" value="Rab3GAP1_C"/>
</dbReference>
<dbReference type="InterPro" id="IPR026147">
    <property type="entry name" value="Rab3GAP1_conserved"/>
</dbReference>
<dbReference type="GO" id="GO:0005096">
    <property type="term" value="F:GTPase activator activity"/>
    <property type="evidence" value="ECO:0007669"/>
    <property type="project" value="UniProtKB-KW"/>
</dbReference>
<evidence type="ECO:0000256" key="8">
    <source>
        <dbReference type="ARBA" id="ARBA00022824"/>
    </source>
</evidence>
<dbReference type="GO" id="GO:0005783">
    <property type="term" value="C:endoplasmic reticulum"/>
    <property type="evidence" value="ECO:0007669"/>
    <property type="project" value="UniProtKB-SubCell"/>
</dbReference>
<evidence type="ECO:0000259" key="11">
    <source>
        <dbReference type="Pfam" id="PF19533"/>
    </source>
</evidence>
<dbReference type="Pfam" id="PF19533">
    <property type="entry name" value="Rab3-GAP_cat_C"/>
    <property type="match status" value="1"/>
</dbReference>
<comment type="subcellular location">
    <subcellularLocation>
        <location evidence="3">Cytoplasm</location>
    </subcellularLocation>
    <subcellularLocation>
        <location evidence="2">Endoplasmic reticulum</location>
    </subcellularLocation>
    <subcellularLocation>
        <location evidence="1">Golgi apparatus</location>
        <location evidence="1">cis-Golgi network</location>
    </subcellularLocation>
</comment>
<evidence type="ECO:0000256" key="1">
    <source>
        <dbReference type="ARBA" id="ARBA00004222"/>
    </source>
</evidence>
<feature type="domain" description="Rab3GAP catalytic subunit conserved" evidence="10">
    <location>
        <begin position="533"/>
        <end position="676"/>
    </location>
</feature>
<evidence type="ECO:0000256" key="6">
    <source>
        <dbReference type="ARBA" id="ARBA00022468"/>
    </source>
</evidence>
<dbReference type="Pfam" id="PF13890">
    <property type="entry name" value="Rab3-GTPase_cat"/>
    <property type="match status" value="1"/>
</dbReference>
<keyword evidence="8" id="KW-0256">Endoplasmic reticulum</keyword>
<comment type="similarity">
    <text evidence="4">Belongs to the Rab3-GAP catalytic subunit family.</text>
</comment>
<evidence type="ECO:0000256" key="3">
    <source>
        <dbReference type="ARBA" id="ARBA00004496"/>
    </source>
</evidence>